<protein>
    <submittedName>
        <fullName evidence="1">Uncharacterized protein</fullName>
    </submittedName>
</protein>
<evidence type="ECO:0000313" key="1">
    <source>
        <dbReference type="EMBL" id="KAI3354367.1"/>
    </source>
</evidence>
<accession>A0ACB8VHK2</accession>
<sequence length="3166" mass="360231">MKSLWDKGSANMSINLGVKALLGWVNSIKLSDREITIDDLQDGTVLLRVVHMLKKEPSLYFSNSTEDRFKLIADFVEISQAYVEFSCPSKRQPTCPFALSGDCRFSASKGTSFSWDNIRDGINLTVEIAKVLLLLVYHDIMNDRCTLNTLDCDVEREIANLTASFVMESEGCVYLSNGLDAYLARKHLPVPREIFERSATSSTSNVSTVSSFSDDESPLFRRTQKITFVDMQTVASSSVSKSPLQDIMNTPKFQMRKMQRQMVKERDYRDGLERELASKLALIAQRESHINQLQYRLDKLKEEQGDQEQIIREQINELETKNNNLQMRLDEMLKQNKDFKSTSSLMERKVDELTEENGVLSSQMRAVCSQLAIFEAEVGRLTEAQTSAHEEWRCKTANLESELSQATAQKELLTEQIQILQGKISCLEDEISRATNEEVGENMGPVMEREMFESEINCLKNELESTVCSLKKAEVEIQVKTQQLAEYEEEISQQNNLLKQQKSQTEEILQAKDEILDKLQKEITEQRAVLQQEIQDLKLKLAEVEQQKTEQMMKLQQHIAACEQEVEKLKEIKKAKEDLLYQTEEKVNDLETKLSAASSFLADKDQQINGLRVEVDILTDETNKNKNEIQAKEEMLAKLLLEKSNEEEILYSKIQTLTVQVEDLSSALKLAEQEIRLKQDLLTKTQQENIQQREVLQQQITTCEEEVQKLNEEIQVKNEQLVVLKNDSSRQSDLLEQEIKGLRGQLQSLNDSLRKAEEQVLTQELMLTKQEQESAHQSKLLQQQLSTFEERVKSMGEEIQTKEEQMNMLKNLSSEQSKQLNQEIHDLKKQVETLSSSLTNAEDDLQSKENRFAEQQLQSTQEMEALQAQIVASQDDVKKLTGEICAKEEQLIQLKTDTSTHSELLQQEIERLNEQIKSVSSSLEFAENQVQAKEELVAKQEQESSLQIEALGKQNSVLEEEVNRLREEIQTKLGEMELLKIESCKESEVLQNEIQSLKDQVHSSSESLKTTAEQVQAQESLLTQKEMEISQEKDRFQNMMTTSEEEIRGLREQIQAKEELLVTLKEEGSMHSDMLQQEIKCLKSQLADMDVSLSKAEEKIQAQLAELTKQEKESGDQRELLQQQLSASEEEVKKMREEIQAKEEQMILLKTDSSEQSEQLNQEIQDLKKQVDTLGSSLRNAEKNLQSKENQFAEQQLQSTQEMEALQAQIVASQDDVKKLTGEICAKEEQLIQLKTDTSTHSELLQQEIEHLNEQIKSVSSSLEFAENQVQAKEELVAKQEQESSLQIEALGKQNSVLEEEVNRLREEIQTKLGEMELLKIESCKESEVLQNEIQSLKDQVQSSSESLKTTAEQVQAQESLLTQKEIEISQEKDRFQNMMTTSEEEIRGLREQIQAKEELLVTLKEEGSMHSDMLQQEIKCLKTQLADMDVSLSKAEEKIQAQLTELTKQEKESGDQRELLQQQLSASEEEVKKMREEIQAKEQQMMLLKTDSSEQSEQLNQEIQDLKKQVDTLGSSLRNAEKNLRSKEELLAQQQQENTQQREVLQSLQEKVKQVEILQKQIFSHEEEIQKLKESQIGKESLLLRADEKLQILQTELSALNTVIANKDQNLNTLKEEVAAQAHLVQKAKEEAEANEKMLSEKKEESSRQTNALQFEIQNLKEKVETISLNLLAKEQMLLKTQQESAQQIDLLQQQLDLVNAETQAAQKLQVATSREKEALVEEKEALVSRILQVEKDKSALEKKLEAIVLEKERIAQAKQATERENIASRKLESVLKQELEILKTETEKLLKEREKAVEIEALKRDLQEQLSAKSEAAEHYKAQMEKAVSHYNGKKQLLQESQEEVAELKRSLEVKEREISAITMENKMLQLDLDKAQNNEKKLVNTVASLETQLAFADRNLRAQNKIHGKEGSATESCNFEVPNPHSRVHTRAQVKRTMSSDSLDQSSLEDSLNTTRKLSAPDESSTPLVRSSERLAAKRRGLHAESLETLYFTPINNRQVNRTSPEHRMELDSARKNPTSSVKRRRTTQVINITMTKKTPGGGGEGDETFYSLASARSHPNLSSAHTARPVSMELFDTPAKMTSTASDQLIGLPGYRRSTIHSQPTSTFCVGAENEPDGAPEDWMRIAELQARNKACLPHLKSSYPVECDTGRGSAFVFTDEELRMGDPSDTIRRASTMPGQLQDSLASHRLSLMMGHSGAAANTRSSRLSLMPGQLPSKVVSASQLRSPKASKQSLSTLSVHQTSPEKKVKASCFPRPLTPKNKNVMSGPSSSHLQPALSQAERRQSMMFTIDNTPTNKNYLKKGLNKLRSSTRKSPGKTSKKSPAQTSARKCQENILSGNPHSRVAQAGRTGSFKSPQVVTKGQRKSPRGSSRTAKSPGLTASARKVKKKNTDRSIHGTCTVTPSFGPFSIFRQENYNRDEDDEEAKKKWKRPPSSYGSMKSDSDGTEEEEEEEERLEEESADTVPLPIPVDPGSSAHKETGLQLNRSESPETLYSMTTEQTKPPGAVVIETGSEDLGDLLVDDNEEDMDEILVTHSPEPPEPVELDDWMQTDEYGQPGRLHPEQDLPHIFKSIQNSLSGLTNEELLKFKMRFLQWEPGITLKQLMEGDLLDFVDRILEVLALTRFHLKQHLIRKHQIIREGVVRAGKQNLLDTIYVEPQISTCGHGGVDPSHEFRPHPPSPLQVPSADTFIGLNNLFQLQTADGRPVRTVVTTGLPGIGMSVSVGKFCLDWAELRANKDLQFVIKLSFRTFWHLRNRNPPSSQMSIMEVIEYNHPKCKDMEYLEEEDCKFLIIMDSFDCYQACLDWEHAPVINDNYTQAHPDVLIVNIIRGTVLRGARVWILGRRAAVSQIPPQFIDAVTEIQGFSDEMKDDYLNKRFSDAELTSKIVAHYKRLPTLHMLARHPFVCWMVATMFERCFRYQGYGVHPPRLTPFYISILIVQINRRLQFYYGKADNELKWSSDDTHLLTKMAKMAFKMLERNTSVFFEEDVKECGLKLTEVTVFSGLCSELPTAASDGRRRFCFIHFTFQEFMAALYVFTMFRSESKNILESGGLHMPKILTKKGQTKSAAGLVQCALERTFSSPLGHYDMFLRFLCGILSPDCHNNQLSGYLYRHNAPKLGGLDEVQRLLEHTIQSAQENHRDRVENLKECLREMTQEDE</sequence>
<comment type="caution">
    <text evidence="1">The sequence shown here is derived from an EMBL/GenBank/DDBJ whole genome shotgun (WGS) entry which is preliminary data.</text>
</comment>
<dbReference type="Proteomes" id="UP000831701">
    <property type="component" value="Chromosome 22"/>
</dbReference>
<proteinExistence type="predicted"/>
<organism evidence="1 2">
    <name type="scientific">Scortum barcoo</name>
    <name type="common">barcoo grunter</name>
    <dbReference type="NCBI Taxonomy" id="214431"/>
    <lineage>
        <taxon>Eukaryota</taxon>
        <taxon>Metazoa</taxon>
        <taxon>Chordata</taxon>
        <taxon>Craniata</taxon>
        <taxon>Vertebrata</taxon>
        <taxon>Euteleostomi</taxon>
        <taxon>Actinopterygii</taxon>
        <taxon>Neopterygii</taxon>
        <taxon>Teleostei</taxon>
        <taxon>Neoteleostei</taxon>
        <taxon>Acanthomorphata</taxon>
        <taxon>Eupercaria</taxon>
        <taxon>Centrarchiformes</taxon>
        <taxon>Terapontoidei</taxon>
        <taxon>Terapontidae</taxon>
        <taxon>Scortum</taxon>
    </lineage>
</organism>
<reference evidence="1" key="1">
    <citation type="submission" date="2022-04" db="EMBL/GenBank/DDBJ databases">
        <title>Jade perch genome.</title>
        <authorList>
            <person name="Chao B."/>
        </authorList>
    </citation>
    <scope>NUCLEOTIDE SEQUENCE</scope>
    <source>
        <strain evidence="1">CB-2022</strain>
    </source>
</reference>
<evidence type="ECO:0000313" key="2">
    <source>
        <dbReference type="Proteomes" id="UP000831701"/>
    </source>
</evidence>
<dbReference type="EMBL" id="CM041552">
    <property type="protein sequence ID" value="KAI3354367.1"/>
    <property type="molecule type" value="Genomic_DNA"/>
</dbReference>
<name>A0ACB8VHK2_9TELE</name>
<gene>
    <name evidence="1" type="ORF">L3Q82_018890</name>
</gene>
<keyword evidence="2" id="KW-1185">Reference proteome</keyword>